<dbReference type="Proteomes" id="UP000000763">
    <property type="component" value="Chromosome 6"/>
</dbReference>
<name>Q654L3_ORYSJ</name>
<sequence length="119" mass="13548">MMAARSGRPARVKFERDRERMRDQRRKICALTLREATRCRWRWGGWLSAASTTTTTAEAVAASRAVMAREEEDRSWRSLSVARGSRCSGYLYPVIFRPGSWLQPGLKISLVSVGINNQE</sequence>
<proteinExistence type="predicted"/>
<reference evidence="2" key="1">
    <citation type="journal article" date="2005" name="Nature">
        <title>The map-based sequence of the rice genome.</title>
        <authorList>
            <consortium name="International rice genome sequencing project (IRGSP)"/>
            <person name="Matsumoto T."/>
            <person name="Wu J."/>
            <person name="Kanamori H."/>
            <person name="Katayose Y."/>
            <person name="Fujisawa M."/>
            <person name="Namiki N."/>
            <person name="Mizuno H."/>
            <person name="Yamamoto K."/>
            <person name="Antonio B.A."/>
            <person name="Baba T."/>
            <person name="Sakata K."/>
            <person name="Nagamura Y."/>
            <person name="Aoki H."/>
            <person name="Arikawa K."/>
            <person name="Arita K."/>
            <person name="Bito T."/>
            <person name="Chiden Y."/>
            <person name="Fujitsuka N."/>
            <person name="Fukunaka R."/>
            <person name="Hamada M."/>
            <person name="Harada C."/>
            <person name="Hayashi A."/>
            <person name="Hijishita S."/>
            <person name="Honda M."/>
            <person name="Hosokawa S."/>
            <person name="Ichikawa Y."/>
            <person name="Idonuma A."/>
            <person name="Iijima M."/>
            <person name="Ikeda M."/>
            <person name="Ikeno M."/>
            <person name="Ito K."/>
            <person name="Ito S."/>
            <person name="Ito T."/>
            <person name="Ito Y."/>
            <person name="Ito Y."/>
            <person name="Iwabuchi A."/>
            <person name="Kamiya K."/>
            <person name="Karasawa W."/>
            <person name="Kurita K."/>
            <person name="Katagiri S."/>
            <person name="Kikuta A."/>
            <person name="Kobayashi H."/>
            <person name="Kobayashi N."/>
            <person name="Machita K."/>
            <person name="Maehara T."/>
            <person name="Masukawa M."/>
            <person name="Mizubayashi T."/>
            <person name="Mukai Y."/>
            <person name="Nagasaki H."/>
            <person name="Nagata Y."/>
            <person name="Naito S."/>
            <person name="Nakashima M."/>
            <person name="Nakama Y."/>
            <person name="Nakamichi Y."/>
            <person name="Nakamura M."/>
            <person name="Meguro A."/>
            <person name="Negishi M."/>
            <person name="Ohta I."/>
            <person name="Ohta T."/>
            <person name="Okamoto M."/>
            <person name="Ono N."/>
            <person name="Saji S."/>
            <person name="Sakaguchi M."/>
            <person name="Sakai K."/>
            <person name="Shibata M."/>
            <person name="Shimokawa T."/>
            <person name="Song J."/>
            <person name="Takazaki Y."/>
            <person name="Terasawa K."/>
            <person name="Tsugane M."/>
            <person name="Tsuji K."/>
            <person name="Ueda S."/>
            <person name="Waki K."/>
            <person name="Yamagata H."/>
            <person name="Yamamoto M."/>
            <person name="Yamamoto S."/>
            <person name="Yamane H."/>
            <person name="Yoshiki S."/>
            <person name="Yoshihara R."/>
            <person name="Yukawa K."/>
            <person name="Zhong H."/>
            <person name="Yano M."/>
            <person name="Yuan Q."/>
            <person name="Ouyang S."/>
            <person name="Liu J."/>
            <person name="Jones K.M."/>
            <person name="Gansberger K."/>
            <person name="Moffat K."/>
            <person name="Hill J."/>
            <person name="Bera J."/>
            <person name="Fadrosh D."/>
            <person name="Jin S."/>
            <person name="Johri S."/>
            <person name="Kim M."/>
            <person name="Overton L."/>
            <person name="Reardon M."/>
            <person name="Tsitrin T."/>
            <person name="Vuong H."/>
            <person name="Weaver B."/>
            <person name="Ciecko A."/>
            <person name="Tallon L."/>
            <person name="Jackson J."/>
            <person name="Pai G."/>
            <person name="Aken S.V."/>
            <person name="Utterback T."/>
            <person name="Reidmuller S."/>
            <person name="Feldblyum T."/>
            <person name="Hsiao J."/>
            <person name="Zismann V."/>
            <person name="Iobst S."/>
            <person name="de Vazeille A.R."/>
            <person name="Buell C.R."/>
            <person name="Ying K."/>
            <person name="Li Y."/>
            <person name="Lu T."/>
            <person name="Huang Y."/>
            <person name="Zhao Q."/>
            <person name="Feng Q."/>
            <person name="Zhang L."/>
            <person name="Zhu J."/>
            <person name="Weng Q."/>
            <person name="Mu J."/>
            <person name="Lu Y."/>
            <person name="Fan D."/>
            <person name="Liu Y."/>
            <person name="Guan J."/>
            <person name="Zhang Y."/>
            <person name="Yu S."/>
            <person name="Liu X."/>
            <person name="Zhang Y."/>
            <person name="Hong G."/>
            <person name="Han B."/>
            <person name="Choisne N."/>
            <person name="Demange N."/>
            <person name="Orjeda G."/>
            <person name="Samain S."/>
            <person name="Cattolico L."/>
            <person name="Pelletier E."/>
            <person name="Couloux A."/>
            <person name="Segurens B."/>
            <person name="Wincker P."/>
            <person name="D'Hont A."/>
            <person name="Scarpelli C."/>
            <person name="Weissenbach J."/>
            <person name="Salanoubat M."/>
            <person name="Quetier F."/>
            <person name="Yu Y."/>
            <person name="Kim H.R."/>
            <person name="Rambo T."/>
            <person name="Currie J."/>
            <person name="Collura K."/>
            <person name="Luo M."/>
            <person name="Yang T."/>
            <person name="Ammiraju J.S.S."/>
            <person name="Engler F."/>
            <person name="Soderlund C."/>
            <person name="Wing R.A."/>
            <person name="Palmer L.E."/>
            <person name="de la Bastide M."/>
            <person name="Spiegel L."/>
            <person name="Nascimento L."/>
            <person name="Zutavern T."/>
            <person name="O'Shaughnessy A."/>
            <person name="Dike S."/>
            <person name="Dedhia N."/>
            <person name="Preston R."/>
            <person name="Balija V."/>
            <person name="McCombie W.R."/>
            <person name="Chow T."/>
            <person name="Chen H."/>
            <person name="Chung M."/>
            <person name="Chen C."/>
            <person name="Shaw J."/>
            <person name="Wu H."/>
            <person name="Hsiao K."/>
            <person name="Chao Y."/>
            <person name="Chu M."/>
            <person name="Cheng C."/>
            <person name="Hour A."/>
            <person name="Lee P."/>
            <person name="Lin S."/>
            <person name="Lin Y."/>
            <person name="Liou J."/>
            <person name="Liu S."/>
            <person name="Hsing Y."/>
            <person name="Raghuvanshi S."/>
            <person name="Mohanty A."/>
            <person name="Bharti A.K."/>
            <person name="Gaur A."/>
            <person name="Gupta V."/>
            <person name="Kumar D."/>
            <person name="Ravi V."/>
            <person name="Vij S."/>
            <person name="Kapur A."/>
            <person name="Khurana P."/>
            <person name="Khurana P."/>
            <person name="Khurana J.P."/>
            <person name="Tyagi A.K."/>
            <person name="Gaikwad K."/>
            <person name="Singh A."/>
            <person name="Dalal V."/>
            <person name="Srivastava S."/>
            <person name="Dixit A."/>
            <person name="Pal A.K."/>
            <person name="Ghazi I.A."/>
            <person name="Yadav M."/>
            <person name="Pandit A."/>
            <person name="Bhargava A."/>
            <person name="Sureshbabu K."/>
            <person name="Batra K."/>
            <person name="Sharma T.R."/>
            <person name="Mohapatra T."/>
            <person name="Singh N.K."/>
            <person name="Messing J."/>
            <person name="Nelson A.B."/>
            <person name="Fuks G."/>
            <person name="Kavchok S."/>
            <person name="Keizer G."/>
            <person name="Linton E."/>
            <person name="Llaca V."/>
            <person name="Song R."/>
            <person name="Tanyolac B."/>
            <person name="Young S."/>
            <person name="Ho-Il K."/>
            <person name="Hahn J.H."/>
            <person name="Sangsakoo G."/>
            <person name="Vanavichit A."/>
            <person name="de Mattos Luiz.A.T."/>
            <person name="Zimmer P.D."/>
            <person name="Malone G."/>
            <person name="Dellagostin O."/>
            <person name="de Oliveira A.C."/>
            <person name="Bevan M."/>
            <person name="Bancroft I."/>
            <person name="Minx P."/>
            <person name="Cordum H."/>
            <person name="Wilson R."/>
            <person name="Cheng Z."/>
            <person name="Jin W."/>
            <person name="Jiang J."/>
            <person name="Leong S.A."/>
            <person name="Iwama H."/>
            <person name="Gojobori T."/>
            <person name="Itoh T."/>
            <person name="Niimura Y."/>
            <person name="Fujii Y."/>
            <person name="Habara T."/>
            <person name="Sakai H."/>
            <person name="Sato Y."/>
            <person name="Wilson G."/>
            <person name="Kumar K."/>
            <person name="McCouch S."/>
            <person name="Juretic N."/>
            <person name="Hoen D."/>
            <person name="Wright S."/>
            <person name="Bruskiewich R."/>
            <person name="Bureau T."/>
            <person name="Miyao A."/>
            <person name="Hirochika H."/>
            <person name="Nishikawa T."/>
            <person name="Kadowaki K."/>
            <person name="Sugiura M."/>
            <person name="Burr B."/>
            <person name="Sasaki T."/>
        </authorList>
    </citation>
    <scope>NUCLEOTIDE SEQUENCE [LARGE SCALE GENOMIC DNA]</scope>
    <source>
        <strain evidence="2">cv. Nipponbare</strain>
    </source>
</reference>
<organism evidence="1 2">
    <name type="scientific">Oryza sativa subsp. japonica</name>
    <name type="common">Rice</name>
    <dbReference type="NCBI Taxonomy" id="39947"/>
    <lineage>
        <taxon>Eukaryota</taxon>
        <taxon>Viridiplantae</taxon>
        <taxon>Streptophyta</taxon>
        <taxon>Embryophyta</taxon>
        <taxon>Tracheophyta</taxon>
        <taxon>Spermatophyta</taxon>
        <taxon>Magnoliopsida</taxon>
        <taxon>Liliopsida</taxon>
        <taxon>Poales</taxon>
        <taxon>Poaceae</taxon>
        <taxon>BOP clade</taxon>
        <taxon>Oryzoideae</taxon>
        <taxon>Oryzeae</taxon>
        <taxon>Oryzinae</taxon>
        <taxon>Oryza</taxon>
        <taxon>Oryza sativa</taxon>
    </lineage>
</organism>
<dbReference type="EMBL" id="AP004684">
    <property type="protein sequence ID" value="BAD45754.1"/>
    <property type="molecule type" value="Genomic_DNA"/>
</dbReference>
<reference evidence="2" key="2">
    <citation type="journal article" date="2008" name="Nucleic Acids Res.">
        <title>The rice annotation project database (RAP-DB): 2008 update.</title>
        <authorList>
            <consortium name="The rice annotation project (RAP)"/>
        </authorList>
    </citation>
    <scope>GENOME REANNOTATION</scope>
    <source>
        <strain evidence="2">cv. Nipponbare</strain>
    </source>
</reference>
<evidence type="ECO:0000313" key="2">
    <source>
        <dbReference type="Proteomes" id="UP000000763"/>
    </source>
</evidence>
<dbReference type="AlphaFoldDB" id="Q654L3"/>
<gene>
    <name evidence="1" type="primary">P0012H03.22</name>
</gene>
<protein>
    <submittedName>
        <fullName evidence="1">Uncharacterized protein</fullName>
    </submittedName>
</protein>
<evidence type="ECO:0000313" key="1">
    <source>
        <dbReference type="EMBL" id="BAD45754.1"/>
    </source>
</evidence>
<accession>Q654L3</accession>